<reference evidence="1 2" key="1">
    <citation type="journal article" date="2017" name="Int. J. Syst. Evol. Microbiol.">
        <title>Bacillus notoginsengisoli sp. nov., a novel bacterium isolated from the rhizosphere of Panax notoginseng.</title>
        <authorList>
            <person name="Zhang M.Y."/>
            <person name="Cheng J."/>
            <person name="Cai Y."/>
            <person name="Zhang T.Y."/>
            <person name="Wu Y.Y."/>
            <person name="Manikprabhu D."/>
            <person name="Li W.J."/>
            <person name="Zhang Y.X."/>
        </authorList>
    </citation>
    <scope>NUCLEOTIDE SEQUENCE [LARGE SCALE GENOMIC DNA]</scope>
    <source>
        <strain evidence="1 2">JCM 30743</strain>
    </source>
</reference>
<proteinExistence type="predicted"/>
<dbReference type="Proteomes" id="UP000284416">
    <property type="component" value="Unassembled WGS sequence"/>
</dbReference>
<sequence>MFVYFMAILFISISFLLYKRYIPVFGVPCREVTEGHLTNNDILLDIRDYTIASKNPVNGSFSIPAPYLNRYMSEIPGKHVHLVASDRLEKNWAIRVLRKNGYHVVGYSLAGCGCQ</sequence>
<name>A0A417YWT0_9BACI</name>
<dbReference type="RefSeq" id="WP_118920283.1">
    <property type="nucleotide sequence ID" value="NZ_QWEG01000004.1"/>
</dbReference>
<dbReference type="EMBL" id="QWEG01000004">
    <property type="protein sequence ID" value="RHW41701.1"/>
    <property type="molecule type" value="Genomic_DNA"/>
</dbReference>
<dbReference type="OrthoDB" id="2967651at2"/>
<protein>
    <submittedName>
        <fullName evidence="1">Sulfurtransferase</fullName>
    </submittedName>
</protein>
<dbReference type="InterPro" id="IPR036873">
    <property type="entry name" value="Rhodanese-like_dom_sf"/>
</dbReference>
<organism evidence="1 2">
    <name type="scientific">Neobacillus notoginsengisoli</name>
    <dbReference type="NCBI Taxonomy" id="1578198"/>
    <lineage>
        <taxon>Bacteria</taxon>
        <taxon>Bacillati</taxon>
        <taxon>Bacillota</taxon>
        <taxon>Bacilli</taxon>
        <taxon>Bacillales</taxon>
        <taxon>Bacillaceae</taxon>
        <taxon>Neobacillus</taxon>
    </lineage>
</organism>
<keyword evidence="2" id="KW-1185">Reference proteome</keyword>
<comment type="caution">
    <text evidence="1">The sequence shown here is derived from an EMBL/GenBank/DDBJ whole genome shotgun (WGS) entry which is preliminary data.</text>
</comment>
<evidence type="ECO:0000313" key="2">
    <source>
        <dbReference type="Proteomes" id="UP000284416"/>
    </source>
</evidence>
<evidence type="ECO:0000313" key="1">
    <source>
        <dbReference type="EMBL" id="RHW41701.1"/>
    </source>
</evidence>
<gene>
    <name evidence="1" type="ORF">D1B31_08290</name>
</gene>
<dbReference type="SUPFAM" id="SSF52821">
    <property type="entry name" value="Rhodanese/Cell cycle control phosphatase"/>
    <property type="match status" value="1"/>
</dbReference>
<keyword evidence="1" id="KW-0808">Transferase</keyword>
<dbReference type="AlphaFoldDB" id="A0A417YWT0"/>
<accession>A0A417YWT0</accession>
<dbReference type="GO" id="GO:0016740">
    <property type="term" value="F:transferase activity"/>
    <property type="evidence" value="ECO:0007669"/>
    <property type="project" value="UniProtKB-KW"/>
</dbReference>